<keyword evidence="6 9" id="KW-1133">Transmembrane helix</keyword>
<proteinExistence type="inferred from homology"/>
<dbReference type="GO" id="GO:0005886">
    <property type="term" value="C:plasma membrane"/>
    <property type="evidence" value="ECO:0007669"/>
    <property type="project" value="UniProtKB-SubCell"/>
</dbReference>
<feature type="transmembrane region" description="Helical" evidence="9">
    <location>
        <begin position="34"/>
        <end position="53"/>
    </location>
</feature>
<dbReference type="NCBIfam" id="NF004812">
    <property type="entry name" value="PRK06161.1"/>
    <property type="match status" value="1"/>
</dbReference>
<dbReference type="PANTHER" id="PTHR34702:SF1">
    <property type="entry name" value="NA(+)_H(+) ANTIPORTER SUBUNIT F"/>
    <property type="match status" value="1"/>
</dbReference>
<comment type="similarity">
    <text evidence="2 8">Belongs to the CPA3 antiporters (TC 2.A.63) subunit F family.</text>
</comment>
<protein>
    <submittedName>
        <fullName evidence="10">K+/H+ antiporter subunit F</fullName>
    </submittedName>
</protein>
<dbReference type="AlphaFoldDB" id="A0A1A6DXN6"/>
<keyword evidence="4 8" id="KW-1003">Cell membrane</keyword>
<keyword evidence="3 8" id="KW-0813">Transport</keyword>
<dbReference type="STRING" id="1101373.A9O67_01600"/>
<evidence type="ECO:0000256" key="4">
    <source>
        <dbReference type="ARBA" id="ARBA00022475"/>
    </source>
</evidence>
<dbReference type="OrthoDB" id="9800226at2"/>
<gene>
    <name evidence="10" type="ORF">A9O67_01600</name>
</gene>
<dbReference type="PIRSF" id="PIRSF028784">
    <property type="entry name" value="MrpF"/>
    <property type="match status" value="1"/>
</dbReference>
<evidence type="ECO:0000256" key="2">
    <source>
        <dbReference type="ARBA" id="ARBA00009212"/>
    </source>
</evidence>
<feature type="transmembrane region" description="Helical" evidence="9">
    <location>
        <begin position="59"/>
        <end position="82"/>
    </location>
</feature>
<evidence type="ECO:0000256" key="8">
    <source>
        <dbReference type="PIRNR" id="PIRNR028784"/>
    </source>
</evidence>
<evidence type="ECO:0000256" key="7">
    <source>
        <dbReference type="ARBA" id="ARBA00023136"/>
    </source>
</evidence>
<keyword evidence="11" id="KW-1185">Reference proteome</keyword>
<accession>A0A1A6DXN6</accession>
<organism evidence="10 11">
    <name type="scientific">Tepidimonas fonticaldi</name>
    <dbReference type="NCBI Taxonomy" id="1101373"/>
    <lineage>
        <taxon>Bacteria</taxon>
        <taxon>Pseudomonadati</taxon>
        <taxon>Pseudomonadota</taxon>
        <taxon>Betaproteobacteria</taxon>
        <taxon>Burkholderiales</taxon>
        <taxon>Tepidimonas</taxon>
    </lineage>
</organism>
<name>A0A1A6DXN6_9BURK</name>
<evidence type="ECO:0000256" key="1">
    <source>
        <dbReference type="ARBA" id="ARBA00004651"/>
    </source>
</evidence>
<evidence type="ECO:0000256" key="3">
    <source>
        <dbReference type="ARBA" id="ARBA00022448"/>
    </source>
</evidence>
<dbReference type="PANTHER" id="PTHR34702">
    <property type="entry name" value="NA(+)/H(+) ANTIPORTER SUBUNIT F1"/>
    <property type="match status" value="1"/>
</dbReference>
<dbReference type="GO" id="GO:0015385">
    <property type="term" value="F:sodium:proton antiporter activity"/>
    <property type="evidence" value="ECO:0007669"/>
    <property type="project" value="TreeGrafter"/>
</dbReference>
<keyword evidence="8" id="KW-0050">Antiport</keyword>
<evidence type="ECO:0000313" key="11">
    <source>
        <dbReference type="Proteomes" id="UP000091969"/>
    </source>
</evidence>
<evidence type="ECO:0000256" key="9">
    <source>
        <dbReference type="SAM" id="Phobius"/>
    </source>
</evidence>
<keyword evidence="8" id="KW-0406">Ion transport</keyword>
<sequence>MLLWALNIGIVVVALSVLLCSWRLLRGPELPDRILALDTLYMGMVALIILLDIRFDTELLFEAALIVAMLGFVSTVALARYVTRGDVIE</sequence>
<dbReference type="Proteomes" id="UP000091969">
    <property type="component" value="Unassembled WGS sequence"/>
</dbReference>
<dbReference type="Pfam" id="PF04066">
    <property type="entry name" value="MrpF_PhaF"/>
    <property type="match status" value="1"/>
</dbReference>
<feature type="transmembrane region" description="Helical" evidence="9">
    <location>
        <begin position="6"/>
        <end position="25"/>
    </location>
</feature>
<dbReference type="InterPro" id="IPR007208">
    <property type="entry name" value="MrpF/PhaF-like"/>
</dbReference>
<evidence type="ECO:0000313" key="10">
    <source>
        <dbReference type="EMBL" id="OBS31441.1"/>
    </source>
</evidence>
<comment type="subcellular location">
    <subcellularLocation>
        <location evidence="1 8">Cell membrane</location>
        <topology evidence="1 8">Multi-pass membrane protein</topology>
    </subcellularLocation>
</comment>
<keyword evidence="5 9" id="KW-0812">Transmembrane</keyword>
<comment type="caution">
    <text evidence="10">The sequence shown here is derived from an EMBL/GenBank/DDBJ whole genome shotgun (WGS) entry which is preliminary data.</text>
</comment>
<evidence type="ECO:0000256" key="6">
    <source>
        <dbReference type="ARBA" id="ARBA00022989"/>
    </source>
</evidence>
<keyword evidence="7 8" id="KW-0472">Membrane</keyword>
<dbReference type="EMBL" id="LZDH01000034">
    <property type="protein sequence ID" value="OBS31441.1"/>
    <property type="molecule type" value="Genomic_DNA"/>
</dbReference>
<evidence type="ECO:0000256" key="5">
    <source>
        <dbReference type="ARBA" id="ARBA00022692"/>
    </source>
</evidence>
<reference evidence="10 11" key="1">
    <citation type="submission" date="2016-06" db="EMBL/GenBank/DDBJ databases">
        <title>Genome sequence of Tepidimonas fonticaldi PL17.</title>
        <authorList>
            <person name="Pinnaka A.K."/>
        </authorList>
    </citation>
    <scope>NUCLEOTIDE SEQUENCE [LARGE SCALE GENOMIC DNA]</scope>
    <source>
        <strain evidence="10 11">PL17</strain>
    </source>
</reference>